<dbReference type="InterPro" id="IPR010512">
    <property type="entry name" value="DUF1091"/>
</dbReference>
<dbReference type="Pfam" id="PF06477">
    <property type="entry name" value="DUF1091"/>
    <property type="match status" value="1"/>
</dbReference>
<gene>
    <name evidence="1" type="ORF">ILUMI_00877</name>
</gene>
<dbReference type="OrthoDB" id="10368774at2759"/>
<comment type="caution">
    <text evidence="1">The sequence shown here is derived from an EMBL/GenBank/DDBJ whole genome shotgun (WGS) entry which is preliminary data.</text>
</comment>
<keyword evidence="2" id="KW-1185">Reference proteome</keyword>
<dbReference type="AlphaFoldDB" id="A0A8K0DJK0"/>
<dbReference type="Proteomes" id="UP000801492">
    <property type="component" value="Unassembled WGS sequence"/>
</dbReference>
<sequence length="110" mass="13108">MQIQAYRFESNEYRLFPLGFTVDVCDAHLNNSFGSRELKQLQLRDCPFKKHTFRLTNYIPDQSKLPPRMVAGSYRVNSELYDAKAHLMTLDWYGTIEPIVHLRYEQSRKY</sequence>
<evidence type="ECO:0000313" key="2">
    <source>
        <dbReference type="Proteomes" id="UP000801492"/>
    </source>
</evidence>
<evidence type="ECO:0000313" key="1">
    <source>
        <dbReference type="EMBL" id="KAF2905299.1"/>
    </source>
</evidence>
<dbReference type="EMBL" id="VTPC01000569">
    <property type="protein sequence ID" value="KAF2905299.1"/>
    <property type="molecule type" value="Genomic_DNA"/>
</dbReference>
<accession>A0A8K0DJK0</accession>
<reference evidence="1" key="1">
    <citation type="submission" date="2019-08" db="EMBL/GenBank/DDBJ databases">
        <title>The genome of the North American firefly Photinus pyralis.</title>
        <authorList>
            <consortium name="Photinus pyralis genome working group"/>
            <person name="Fallon T.R."/>
            <person name="Sander Lower S.E."/>
            <person name="Weng J.-K."/>
        </authorList>
    </citation>
    <scope>NUCLEOTIDE SEQUENCE</scope>
    <source>
        <strain evidence="1">TRF0915ILg1</strain>
        <tissue evidence="1">Whole body</tissue>
    </source>
</reference>
<protein>
    <submittedName>
        <fullName evidence="1">Uncharacterized protein</fullName>
    </submittedName>
</protein>
<proteinExistence type="predicted"/>
<name>A0A8K0DJK0_IGNLU</name>
<organism evidence="1 2">
    <name type="scientific">Ignelater luminosus</name>
    <name type="common">Cucubano</name>
    <name type="synonym">Pyrophorus luminosus</name>
    <dbReference type="NCBI Taxonomy" id="2038154"/>
    <lineage>
        <taxon>Eukaryota</taxon>
        <taxon>Metazoa</taxon>
        <taxon>Ecdysozoa</taxon>
        <taxon>Arthropoda</taxon>
        <taxon>Hexapoda</taxon>
        <taxon>Insecta</taxon>
        <taxon>Pterygota</taxon>
        <taxon>Neoptera</taxon>
        <taxon>Endopterygota</taxon>
        <taxon>Coleoptera</taxon>
        <taxon>Polyphaga</taxon>
        <taxon>Elateriformia</taxon>
        <taxon>Elateroidea</taxon>
        <taxon>Elateridae</taxon>
        <taxon>Agrypninae</taxon>
        <taxon>Pyrophorini</taxon>
        <taxon>Ignelater</taxon>
    </lineage>
</organism>